<evidence type="ECO:0000256" key="7">
    <source>
        <dbReference type="PROSITE-ProRule" id="PRU01393"/>
    </source>
</evidence>
<dbReference type="AlphaFoldDB" id="A0A022XZ97"/>
<accession>A0A022XZ97</accession>
<gene>
    <name evidence="10" type="ORF">H105_02791</name>
</gene>
<dbReference type="InterPro" id="IPR001578">
    <property type="entry name" value="Peptidase_C12_UCH"/>
</dbReference>
<dbReference type="Pfam" id="PF01088">
    <property type="entry name" value="Peptidase_C12"/>
    <property type="match status" value="1"/>
</dbReference>
<dbReference type="PANTHER" id="PTHR10589">
    <property type="entry name" value="UBIQUITIN CARBOXYL-TERMINAL HYDROLASE"/>
    <property type="match status" value="1"/>
</dbReference>
<dbReference type="PROSITE" id="PS52048">
    <property type="entry name" value="UCH_DOMAIN"/>
    <property type="match status" value="1"/>
</dbReference>
<dbReference type="Proteomes" id="UP000023623">
    <property type="component" value="Unassembled WGS sequence"/>
</dbReference>
<evidence type="ECO:0000256" key="4">
    <source>
        <dbReference type="ARBA" id="ARBA00022786"/>
    </source>
</evidence>
<evidence type="ECO:0000313" key="10">
    <source>
        <dbReference type="EMBL" id="EZF75596.1"/>
    </source>
</evidence>
<dbReference type="EMBL" id="KK208806">
    <property type="protein sequence ID" value="EZF75596.1"/>
    <property type="molecule type" value="Genomic_DNA"/>
</dbReference>
<dbReference type="HOGENOM" id="CLU_054406_0_2_1"/>
<feature type="active site" description="Proton donor" evidence="7">
    <location>
        <position position="157"/>
    </location>
</feature>
<evidence type="ECO:0000256" key="5">
    <source>
        <dbReference type="ARBA" id="ARBA00022801"/>
    </source>
</evidence>
<dbReference type="PRINTS" id="PR00707">
    <property type="entry name" value="UBCTHYDRLASE"/>
</dbReference>
<feature type="active site" description="Nucleophile" evidence="7">
    <location>
        <position position="89"/>
    </location>
</feature>
<dbReference type="GO" id="GO:0006511">
    <property type="term" value="P:ubiquitin-dependent protein catabolic process"/>
    <property type="evidence" value="ECO:0007669"/>
    <property type="project" value="UniProtKB-UniRule"/>
</dbReference>
<dbReference type="MEROPS" id="C12.002"/>
<keyword evidence="5 7" id="KW-0378">Hydrolase</keyword>
<dbReference type="PANTHER" id="PTHR10589:SF17">
    <property type="entry name" value="UBIQUITIN CARBOXYL-TERMINAL HYDROLASE"/>
    <property type="match status" value="1"/>
</dbReference>
<dbReference type="GO" id="GO:0004843">
    <property type="term" value="F:cysteine-type deubiquitinase activity"/>
    <property type="evidence" value="ECO:0007669"/>
    <property type="project" value="UniProtKB-UniRule"/>
</dbReference>
<name>A0A022XZ97_TRISD</name>
<dbReference type="EC" id="3.4.19.12" evidence="8"/>
<proteinExistence type="inferred from homology"/>
<dbReference type="GO" id="GO:0005737">
    <property type="term" value="C:cytoplasm"/>
    <property type="evidence" value="ECO:0007669"/>
    <property type="project" value="TreeGrafter"/>
</dbReference>
<dbReference type="SUPFAM" id="SSF54001">
    <property type="entry name" value="Cysteine proteinases"/>
    <property type="match status" value="1"/>
</dbReference>
<evidence type="ECO:0000256" key="6">
    <source>
        <dbReference type="ARBA" id="ARBA00022807"/>
    </source>
</evidence>
<keyword evidence="4 7" id="KW-0833">Ubl conjugation pathway</keyword>
<keyword evidence="3 7" id="KW-0645">Protease</keyword>
<evidence type="ECO:0000256" key="2">
    <source>
        <dbReference type="ARBA" id="ARBA00009326"/>
    </source>
</evidence>
<evidence type="ECO:0000256" key="1">
    <source>
        <dbReference type="ARBA" id="ARBA00000707"/>
    </source>
</evidence>
<evidence type="ECO:0000313" key="11">
    <source>
        <dbReference type="Proteomes" id="UP000023623"/>
    </source>
</evidence>
<protein>
    <recommendedName>
        <fullName evidence="8">Ubiquitin carboxyl-terminal hydrolase</fullName>
        <ecNumber evidence="8">3.4.19.12</ecNumber>
    </recommendedName>
</protein>
<dbReference type="InterPro" id="IPR038765">
    <property type="entry name" value="Papain-like_cys_pep_sf"/>
</dbReference>
<reference evidence="10 11" key="1">
    <citation type="submission" date="2014-02" db="EMBL/GenBank/DDBJ databases">
        <title>The Genome Sequence of Trichophyton rubrum (morphotype soudanense) CBS 452.61.</title>
        <authorList>
            <consortium name="The Broad Institute Genomics Platform"/>
            <person name="Cuomo C.A."/>
            <person name="White T.C."/>
            <person name="Graser Y."/>
            <person name="Martinez-Rossi N."/>
            <person name="Heitman J."/>
            <person name="Young S.K."/>
            <person name="Zeng Q."/>
            <person name="Gargeya S."/>
            <person name="Abouelleil A."/>
            <person name="Alvarado L."/>
            <person name="Chapman S.B."/>
            <person name="Gainer-Dewar J."/>
            <person name="Goldberg J."/>
            <person name="Griggs A."/>
            <person name="Gujja S."/>
            <person name="Hansen M."/>
            <person name="Howarth C."/>
            <person name="Imamovic A."/>
            <person name="Larimer J."/>
            <person name="Martinez D."/>
            <person name="Murphy C."/>
            <person name="Pearson M.D."/>
            <person name="Persinoti G."/>
            <person name="Poon T."/>
            <person name="Priest M."/>
            <person name="Roberts A.D."/>
            <person name="Saif S."/>
            <person name="Shea T.D."/>
            <person name="Sykes S.N."/>
            <person name="Wortman J."/>
            <person name="Nusbaum C."/>
            <person name="Birren B."/>
        </authorList>
    </citation>
    <scope>NUCLEOTIDE SEQUENCE [LARGE SCALE GENOMIC DNA]</scope>
    <source>
        <strain evidence="10 11">CBS 452.61</strain>
    </source>
</reference>
<dbReference type="InterPro" id="IPR036959">
    <property type="entry name" value="Peptidase_C12_UCH_sf"/>
</dbReference>
<keyword evidence="6 7" id="KW-0788">Thiol protease</keyword>
<dbReference type="Gene3D" id="3.40.532.10">
    <property type="entry name" value="Peptidase C12, ubiquitin carboxyl-terminal hydrolase"/>
    <property type="match status" value="1"/>
</dbReference>
<feature type="domain" description="UCH catalytic" evidence="9">
    <location>
        <begin position="6"/>
        <end position="217"/>
    </location>
</feature>
<evidence type="ECO:0000256" key="8">
    <source>
        <dbReference type="RuleBase" id="RU361215"/>
    </source>
</evidence>
<feature type="site" description="Transition state stabilizer" evidence="7">
    <location>
        <position position="83"/>
    </location>
</feature>
<organism evidence="10 11">
    <name type="scientific">Trichophyton soudanense CBS 452.61</name>
    <dbReference type="NCBI Taxonomy" id="1215331"/>
    <lineage>
        <taxon>Eukaryota</taxon>
        <taxon>Fungi</taxon>
        <taxon>Dikarya</taxon>
        <taxon>Ascomycota</taxon>
        <taxon>Pezizomycotina</taxon>
        <taxon>Eurotiomycetes</taxon>
        <taxon>Eurotiomycetidae</taxon>
        <taxon>Onygenales</taxon>
        <taxon>Arthrodermataceae</taxon>
        <taxon>Trichophyton</taxon>
    </lineage>
</organism>
<comment type="catalytic activity">
    <reaction evidence="1 7 8">
        <text>Thiol-dependent hydrolysis of ester, thioester, amide, peptide and isopeptide bonds formed by the C-terminal Gly of ubiquitin (a 76-residue protein attached to proteins as an intracellular targeting signal).</text>
        <dbReference type="EC" id="3.4.19.12"/>
    </reaction>
</comment>
<sequence>MNYRKHLIPLESDPSIFTDLMHKLGVSTSYAFLDVWSLEDTIDIPRPVLALLLILPSCPEYEKSLVTHKDCDASNKEVIWMKQTINNACGLYGILHAVCNTPGIIDDGSVLHRLIQPASSDRNAFLEDSKEVEELYQEAALVGRSEAPPAESEVDHHYLCFVKSSGHLYELDGDQEGPIDRGSLLEEDPLLEAGIQAMRNYVNSKTDGAFALLALVKRRSLCFWLIVCV</sequence>
<dbReference type="GO" id="GO:0016579">
    <property type="term" value="P:protein deubiquitination"/>
    <property type="evidence" value="ECO:0007669"/>
    <property type="project" value="TreeGrafter"/>
</dbReference>
<evidence type="ECO:0000259" key="9">
    <source>
        <dbReference type="PROSITE" id="PS52048"/>
    </source>
</evidence>
<keyword evidence="11" id="KW-1185">Reference proteome</keyword>
<feature type="site" description="Important for enzyme activity" evidence="7">
    <location>
        <position position="172"/>
    </location>
</feature>
<comment type="similarity">
    <text evidence="2 7 8">Belongs to the peptidase C12 family.</text>
</comment>
<evidence type="ECO:0000256" key="3">
    <source>
        <dbReference type="ARBA" id="ARBA00022670"/>
    </source>
</evidence>
<dbReference type="OrthoDB" id="427186at2759"/>